<feature type="non-terminal residue" evidence="6">
    <location>
        <position position="1104"/>
    </location>
</feature>
<proteinExistence type="predicted"/>
<keyword evidence="1" id="KW-0343">GTPase activation</keyword>
<gene>
    <name evidence="6" type="ORF">g.26466</name>
</gene>
<evidence type="ECO:0000259" key="3">
    <source>
        <dbReference type="PROSITE" id="PS50003"/>
    </source>
</evidence>
<feature type="region of interest" description="Disordered" evidence="2">
    <location>
        <begin position="167"/>
        <end position="196"/>
    </location>
</feature>
<feature type="domain" description="PDZ" evidence="4">
    <location>
        <begin position="23"/>
        <end position="129"/>
    </location>
</feature>
<dbReference type="SMART" id="SM00228">
    <property type="entry name" value="PDZ"/>
    <property type="match status" value="1"/>
</dbReference>
<dbReference type="Gene3D" id="1.10.555.10">
    <property type="entry name" value="Rho GTPase activation protein"/>
    <property type="match status" value="1"/>
</dbReference>
<evidence type="ECO:0008006" key="7">
    <source>
        <dbReference type="Google" id="ProtNLM"/>
    </source>
</evidence>
<feature type="compositionally biased region" description="Basic and acidic residues" evidence="2">
    <location>
        <begin position="568"/>
        <end position="580"/>
    </location>
</feature>
<feature type="domain" description="PH" evidence="3">
    <location>
        <begin position="699"/>
        <end position="811"/>
    </location>
</feature>
<evidence type="ECO:0000256" key="1">
    <source>
        <dbReference type="ARBA" id="ARBA00022468"/>
    </source>
</evidence>
<feature type="compositionally biased region" description="Polar residues" evidence="2">
    <location>
        <begin position="589"/>
        <end position="598"/>
    </location>
</feature>
<dbReference type="SMART" id="SM00233">
    <property type="entry name" value="PH"/>
    <property type="match status" value="1"/>
</dbReference>
<dbReference type="PRINTS" id="PR00683">
    <property type="entry name" value="SPECTRINPH"/>
</dbReference>
<evidence type="ECO:0000259" key="4">
    <source>
        <dbReference type="PROSITE" id="PS50106"/>
    </source>
</evidence>
<feature type="compositionally biased region" description="Basic and acidic residues" evidence="2">
    <location>
        <begin position="600"/>
        <end position="616"/>
    </location>
</feature>
<dbReference type="PROSITE" id="PS50238">
    <property type="entry name" value="RHOGAP"/>
    <property type="match status" value="1"/>
</dbReference>
<dbReference type="PANTHER" id="PTHR23175:SF23">
    <property type="entry name" value="PDZ DOMAIN-CONTAINING PROTEIN"/>
    <property type="match status" value="1"/>
</dbReference>
<feature type="region of interest" description="Disordered" evidence="2">
    <location>
        <begin position="446"/>
        <end position="478"/>
    </location>
</feature>
<feature type="compositionally biased region" description="Polar residues" evidence="2">
    <location>
        <begin position="884"/>
        <end position="895"/>
    </location>
</feature>
<dbReference type="InterPro" id="IPR041681">
    <property type="entry name" value="PH_9"/>
</dbReference>
<evidence type="ECO:0000259" key="5">
    <source>
        <dbReference type="PROSITE" id="PS50238"/>
    </source>
</evidence>
<dbReference type="GO" id="GO:0005096">
    <property type="term" value="F:GTPase activator activity"/>
    <property type="evidence" value="ECO:0007669"/>
    <property type="project" value="UniProtKB-KW"/>
</dbReference>
<feature type="compositionally biased region" description="Polar residues" evidence="2">
    <location>
        <begin position="180"/>
        <end position="193"/>
    </location>
</feature>
<dbReference type="InterPro" id="IPR008936">
    <property type="entry name" value="Rho_GTPase_activation_prot"/>
</dbReference>
<dbReference type="InterPro" id="IPR036034">
    <property type="entry name" value="PDZ_sf"/>
</dbReference>
<protein>
    <recommendedName>
        <fullName evidence="7">Rho GTPase-activating protein 21</fullName>
    </recommendedName>
</protein>
<dbReference type="SUPFAM" id="SSF50729">
    <property type="entry name" value="PH domain-like"/>
    <property type="match status" value="1"/>
</dbReference>
<feature type="compositionally biased region" description="Polar residues" evidence="2">
    <location>
        <begin position="837"/>
        <end position="859"/>
    </location>
</feature>
<dbReference type="SMART" id="SM00324">
    <property type="entry name" value="RhoGAP"/>
    <property type="match status" value="1"/>
</dbReference>
<feature type="compositionally biased region" description="Low complexity" evidence="2">
    <location>
        <begin position="553"/>
        <end position="567"/>
    </location>
</feature>
<dbReference type="Gene3D" id="2.30.29.30">
    <property type="entry name" value="Pleckstrin-homology domain (PH domain)/Phosphotyrosine-binding domain (PTB)"/>
    <property type="match status" value="1"/>
</dbReference>
<dbReference type="SUPFAM" id="SSF48350">
    <property type="entry name" value="GTPase activation domain, GAP"/>
    <property type="match status" value="1"/>
</dbReference>
<feature type="compositionally biased region" description="Basic and acidic residues" evidence="2">
    <location>
        <begin position="306"/>
        <end position="320"/>
    </location>
</feature>
<dbReference type="PANTHER" id="PTHR23175">
    <property type="entry name" value="PDZ DOMAIN-CONTAINING PROTEIN"/>
    <property type="match status" value="1"/>
</dbReference>
<dbReference type="InterPro" id="IPR001478">
    <property type="entry name" value="PDZ"/>
</dbReference>
<feature type="domain" description="Rho-GAP" evidence="5">
    <location>
        <begin position="905"/>
        <end position="1098"/>
    </location>
</feature>
<dbReference type="Pfam" id="PF15410">
    <property type="entry name" value="PH_9"/>
    <property type="match status" value="1"/>
</dbReference>
<dbReference type="PROSITE" id="PS50003">
    <property type="entry name" value="PH_DOMAIN"/>
    <property type="match status" value="1"/>
</dbReference>
<feature type="compositionally biased region" description="Basic residues" evidence="2">
    <location>
        <begin position="869"/>
        <end position="883"/>
    </location>
</feature>
<dbReference type="GO" id="GO:0007165">
    <property type="term" value="P:signal transduction"/>
    <property type="evidence" value="ECO:0007669"/>
    <property type="project" value="InterPro"/>
</dbReference>
<dbReference type="Pfam" id="PF00620">
    <property type="entry name" value="RhoGAP"/>
    <property type="match status" value="1"/>
</dbReference>
<feature type="region of interest" description="Disordered" evidence="2">
    <location>
        <begin position="257"/>
        <end position="341"/>
    </location>
</feature>
<feature type="compositionally biased region" description="Polar residues" evidence="2">
    <location>
        <begin position="813"/>
        <end position="827"/>
    </location>
</feature>
<dbReference type="PROSITE" id="PS50106">
    <property type="entry name" value="PDZ"/>
    <property type="match status" value="1"/>
</dbReference>
<feature type="region of interest" description="Disordered" evidence="2">
    <location>
        <begin position="498"/>
        <end position="656"/>
    </location>
</feature>
<dbReference type="InterPro" id="IPR000198">
    <property type="entry name" value="RhoGAP_dom"/>
</dbReference>
<accession>A0A1B6GNX0</accession>
<dbReference type="Pfam" id="PF00595">
    <property type="entry name" value="PDZ"/>
    <property type="match status" value="1"/>
</dbReference>
<dbReference type="EMBL" id="GECZ01005659">
    <property type="protein sequence ID" value="JAS64110.1"/>
    <property type="molecule type" value="Transcribed_RNA"/>
</dbReference>
<dbReference type="GO" id="GO:0005543">
    <property type="term" value="F:phospholipid binding"/>
    <property type="evidence" value="ECO:0007669"/>
    <property type="project" value="InterPro"/>
</dbReference>
<dbReference type="InterPro" id="IPR011993">
    <property type="entry name" value="PH-like_dom_sf"/>
</dbReference>
<name>A0A1B6GNX0_9HEMI</name>
<feature type="region of interest" description="Disordered" evidence="2">
    <location>
        <begin position="408"/>
        <end position="433"/>
    </location>
</feature>
<feature type="region of interest" description="Disordered" evidence="2">
    <location>
        <begin position="218"/>
        <end position="242"/>
    </location>
</feature>
<feature type="compositionally biased region" description="Basic and acidic residues" evidence="2">
    <location>
        <begin position="408"/>
        <end position="420"/>
    </location>
</feature>
<dbReference type="SUPFAM" id="SSF50156">
    <property type="entry name" value="PDZ domain-like"/>
    <property type="match status" value="1"/>
</dbReference>
<feature type="compositionally biased region" description="Basic and acidic residues" evidence="2">
    <location>
        <begin position="218"/>
        <end position="236"/>
    </location>
</feature>
<organism evidence="6">
    <name type="scientific">Cuerna arida</name>
    <dbReference type="NCBI Taxonomy" id="1464854"/>
    <lineage>
        <taxon>Eukaryota</taxon>
        <taxon>Metazoa</taxon>
        <taxon>Ecdysozoa</taxon>
        <taxon>Arthropoda</taxon>
        <taxon>Hexapoda</taxon>
        <taxon>Insecta</taxon>
        <taxon>Pterygota</taxon>
        <taxon>Neoptera</taxon>
        <taxon>Paraneoptera</taxon>
        <taxon>Hemiptera</taxon>
        <taxon>Auchenorrhyncha</taxon>
        <taxon>Membracoidea</taxon>
        <taxon>Cicadellidae</taxon>
        <taxon>Cicadellinae</taxon>
        <taxon>Proconiini</taxon>
        <taxon>Cuerna</taxon>
    </lineage>
</organism>
<dbReference type="InterPro" id="IPR001605">
    <property type="entry name" value="PH_dom-spectrin-type"/>
</dbReference>
<dbReference type="FunFam" id="1.10.555.10:FF:000058">
    <property type="entry name" value="GTPase-activating protein pac-1"/>
    <property type="match status" value="1"/>
</dbReference>
<feature type="region of interest" description="Disordered" evidence="2">
    <location>
        <begin position="813"/>
        <end position="897"/>
    </location>
</feature>
<dbReference type="InterPro" id="IPR001849">
    <property type="entry name" value="PH_domain"/>
</dbReference>
<dbReference type="AlphaFoldDB" id="A0A1B6GNX0"/>
<feature type="compositionally biased region" description="Pro residues" evidence="2">
    <location>
        <begin position="287"/>
        <end position="298"/>
    </location>
</feature>
<reference evidence="6" key="1">
    <citation type="submission" date="2015-11" db="EMBL/GenBank/DDBJ databases">
        <title>De novo transcriptome assembly of four potential Pierce s Disease insect vectors from Arizona vineyards.</title>
        <authorList>
            <person name="Tassone E.E."/>
        </authorList>
    </citation>
    <scope>NUCLEOTIDE SEQUENCE</scope>
</reference>
<evidence type="ECO:0000313" key="6">
    <source>
        <dbReference type="EMBL" id="JAS64110.1"/>
    </source>
</evidence>
<evidence type="ECO:0000256" key="2">
    <source>
        <dbReference type="SAM" id="MobiDB-lite"/>
    </source>
</evidence>
<dbReference type="Gene3D" id="2.30.42.10">
    <property type="match status" value="1"/>
</dbReference>
<sequence length="1104" mass="121905">MAEEVRSPRQDARGVRWPRGPRSLLLRRCDHGGFGFTLRHFIVYPPDSYTVLAGDRRLGLRAGALDEPMDTIFVKQVHGGSPADRAGLRTGDRVVSVNGETVSGLSYAAVVHRIANSGTTLHLLVVPQHDDILQLYFNDTAHRPESNLDLECGGGMVRGGAAVGTRSAPWEVSGTRRTSDTYSVTPADSNESIQGGGYGYPTNIAGCRLSLDAGLMSRRDSVSQDGSVGEHSHSSDDSVIISRIRRSCEQKEEFLRRPAAPLWPHNGGPAGAPQPGIKEFYARPQKLQPPPHWPPALPQSPHHSPSRHEREDTTPRDGHPRGFVCGGPVTNAPGDRRQRPGFVNTLGRIQETSPPVNLPPPHLQVVSQRARQFESGNMPDRTSLYRSELARLSNKHMVPEVVVRAREYETKHERHRESRSLDSAGNMPPVSGLSGNRLIPIGGRRLHCEPPMETQPSSYDDGVRPRSNSAESWSEDLWPQRHKAMRQDSYLAACHKPSLPAAEAPKLGKREETATSEGQNGPGSPHSPIPEIRIEPVRAESVVTSRPARPTTLDLSCPLPRPSSLDLPRPRDCDITRDPDGSGTEDDSNSTPLGSPSVTWRDKSLNDTGSEEDRATRRVSYLKATWPDRMDSDPDLSDTEPLPLPPVRPPRKWRPPLFPDDIQKIRRFFEDTPDKRKGVGGQRHSLCDDLSLPDKENQQICHEGSLNCKLTLVDGKRATDRSWKQVWAVLRGPVLCLYKERRDSLPLPETPVGAEGEQVDVRCALVGPAENYTKRKHVLRVNTLAGSELLLQAADAGQMARWIEALEEQANNNNSQNLSGTSLSPASAQKGLRKLTSLRNRSPTGQSPVNKTRKPSQQVVEGVPSPKSKTWKGRVAKQLRRIQHSGSPVSPTATTPYPEGATIGVPLEECPPSAINEFVPLLVEMCTGIVEARGLEIIGIYRVPGNTAAVSSLTEAVNRGLEPGILAQDQRWTDVNVISSLLKSFFRRLPDCLLTTELYPSFIRADKIADPHLRMATIRRLVHDLPDHHYETLKYLLLHLKKVVEHAATNKMEARNLAIVFGPTLVRAADDNMVTMVTDMSHQCRIVETLILHVDWCFGDETVE</sequence>